<dbReference type="InterPro" id="IPR051260">
    <property type="entry name" value="Diverse_substr_monoxygenases"/>
</dbReference>
<keyword evidence="2 6" id="KW-0288">FMN</keyword>
<feature type="binding site" evidence="6">
    <location>
        <position position="152"/>
    </location>
    <ligand>
        <name>FMN</name>
        <dbReference type="ChEBI" id="CHEBI:58210"/>
    </ligand>
</feature>
<evidence type="ECO:0000256" key="4">
    <source>
        <dbReference type="ARBA" id="ARBA00023033"/>
    </source>
</evidence>
<sequence>MFRLAWFVNYGFGQYGWGGRWSGNVSRDVGRPELFMHNTKTLENAGFDYVMLEDAPVLPDVYKASPDYSVEHGIFRLDPFPLVPLIAQATDHIGVIATMTTSYTPPYQAARLTTTLDHLTNGRFGVNLVTSSPHAVGQNFGRDSHYEHDLRYEMADEWIDAVRALWDTWEPDAVVMDEHTGLFADPAKVHYANYNGQYHRTRGPLNTIPGPQHHPVICQAGGSGVGRTFAARNADTVMAGTKGIDGMRGYRDDITRIATENGRDASKIKVVHLIEPVLGDTMDEAKAKDRARQEAAAADIEGKLAGLSYLSGIDMSQFDLDAPLPDMADKVNGHKSSYDQFNRIAQSGKTFREALSGRSGQQTIELVGTPEVVADQMEEAMEQVGGDGFLFVLPFTRKNVAEVADGLAPVLRRRGVIRDGFAHKTFKENLQEF</sequence>
<dbReference type="NCBIfam" id="TIGR03860">
    <property type="entry name" value="FMN_nitrolo"/>
    <property type="match status" value="1"/>
</dbReference>
<dbReference type="AlphaFoldDB" id="A0A4Y9FT13"/>
<dbReference type="GO" id="GO:0004497">
    <property type="term" value="F:monooxygenase activity"/>
    <property type="evidence" value="ECO:0007669"/>
    <property type="project" value="UniProtKB-KW"/>
</dbReference>
<dbReference type="PANTHER" id="PTHR30011:SF16">
    <property type="entry name" value="C2H2 FINGER DOMAIN TRANSCRIPTION FACTOR (EUROFUNG)-RELATED"/>
    <property type="match status" value="1"/>
</dbReference>
<proteinExistence type="inferred from homology"/>
<feature type="binding site" evidence="6">
    <location>
        <position position="98"/>
    </location>
    <ligand>
        <name>FMN</name>
        <dbReference type="ChEBI" id="CHEBI:58210"/>
    </ligand>
</feature>
<dbReference type="OrthoDB" id="3265338at2"/>
<dbReference type="RefSeq" id="WP_135115116.1">
    <property type="nucleotide sequence ID" value="NZ_JADGLL010000035.1"/>
</dbReference>
<dbReference type="SUPFAM" id="SSF51679">
    <property type="entry name" value="Bacterial luciferase-like"/>
    <property type="match status" value="1"/>
</dbReference>
<dbReference type="InterPro" id="IPR036661">
    <property type="entry name" value="Luciferase-like_sf"/>
</dbReference>
<accession>A0A4Y9FT13</accession>
<evidence type="ECO:0000259" key="7">
    <source>
        <dbReference type="Pfam" id="PF00296"/>
    </source>
</evidence>
<organism evidence="8 9">
    <name type="scientific">Microbacterium paludicola</name>
    <dbReference type="NCBI Taxonomy" id="300019"/>
    <lineage>
        <taxon>Bacteria</taxon>
        <taxon>Bacillati</taxon>
        <taxon>Actinomycetota</taxon>
        <taxon>Actinomycetes</taxon>
        <taxon>Micrococcales</taxon>
        <taxon>Microbacteriaceae</taxon>
        <taxon>Microbacterium</taxon>
    </lineage>
</organism>
<keyword evidence="4" id="KW-0503">Monooxygenase</keyword>
<comment type="similarity">
    <text evidence="5">Belongs to the NtaA/SnaA/DszA monooxygenase family.</text>
</comment>
<evidence type="ECO:0000256" key="1">
    <source>
        <dbReference type="ARBA" id="ARBA00022630"/>
    </source>
</evidence>
<evidence type="ECO:0000256" key="2">
    <source>
        <dbReference type="ARBA" id="ARBA00022643"/>
    </source>
</evidence>
<dbReference type="Gene3D" id="3.20.20.30">
    <property type="entry name" value="Luciferase-like domain"/>
    <property type="match status" value="1"/>
</dbReference>
<feature type="binding site" evidence="6">
    <location>
        <position position="223"/>
    </location>
    <ligand>
        <name>FMN</name>
        <dbReference type="ChEBI" id="CHEBI:58210"/>
    </ligand>
</feature>
<keyword evidence="1 6" id="KW-0285">Flavoprotein</keyword>
<keyword evidence="3" id="KW-0560">Oxidoreductase</keyword>
<dbReference type="Pfam" id="PF00296">
    <property type="entry name" value="Bac_luciferase"/>
    <property type="match status" value="1"/>
</dbReference>
<feature type="domain" description="Luciferase-like" evidence="7">
    <location>
        <begin position="40"/>
        <end position="387"/>
    </location>
</feature>
<evidence type="ECO:0000256" key="6">
    <source>
        <dbReference type="PIRSR" id="PIRSR000337-1"/>
    </source>
</evidence>
<dbReference type="PANTHER" id="PTHR30011">
    <property type="entry name" value="ALKANESULFONATE MONOOXYGENASE-RELATED"/>
    <property type="match status" value="1"/>
</dbReference>
<dbReference type="InterPro" id="IPR016215">
    <property type="entry name" value="NTA_MOA"/>
</dbReference>
<evidence type="ECO:0000313" key="8">
    <source>
        <dbReference type="EMBL" id="TFU32108.1"/>
    </source>
</evidence>
<dbReference type="PIRSF" id="PIRSF000337">
    <property type="entry name" value="NTA_MOA"/>
    <property type="match status" value="1"/>
</dbReference>
<comment type="caution">
    <text evidence="8">The sequence shown here is derived from an EMBL/GenBank/DDBJ whole genome shotgun (WGS) entry which is preliminary data.</text>
</comment>
<feature type="binding site" evidence="6">
    <location>
        <position position="54"/>
    </location>
    <ligand>
        <name>FMN</name>
        <dbReference type="ChEBI" id="CHEBI:58210"/>
    </ligand>
</feature>
<keyword evidence="9" id="KW-1185">Reference proteome</keyword>
<feature type="binding site" evidence="6">
    <location>
        <position position="148"/>
    </location>
    <ligand>
        <name>FMN</name>
        <dbReference type="ChEBI" id="CHEBI:58210"/>
    </ligand>
</feature>
<evidence type="ECO:0000313" key="9">
    <source>
        <dbReference type="Proteomes" id="UP000298358"/>
    </source>
</evidence>
<reference evidence="8 9" key="1">
    <citation type="submission" date="2019-03" db="EMBL/GenBank/DDBJ databases">
        <title>Diversity of the mouse oral microbiome.</title>
        <authorList>
            <person name="Joseph S."/>
            <person name="Aduse-Opoku J."/>
            <person name="Curtis M."/>
            <person name="Wade W."/>
            <person name="Hashim A."/>
        </authorList>
    </citation>
    <scope>NUCLEOTIDE SEQUENCE [LARGE SCALE GENOMIC DNA]</scope>
    <source>
        <strain evidence="8 9">P1012</strain>
    </source>
</reference>
<dbReference type="EMBL" id="SPQB01000035">
    <property type="protein sequence ID" value="TFU32108.1"/>
    <property type="molecule type" value="Genomic_DNA"/>
</dbReference>
<dbReference type="GO" id="GO:0016705">
    <property type="term" value="F:oxidoreductase activity, acting on paired donors, with incorporation or reduction of molecular oxygen"/>
    <property type="evidence" value="ECO:0007669"/>
    <property type="project" value="InterPro"/>
</dbReference>
<gene>
    <name evidence="8" type="ORF">E4U02_12215</name>
</gene>
<dbReference type="Proteomes" id="UP000298358">
    <property type="component" value="Unassembled WGS sequence"/>
</dbReference>
<name>A0A4Y9FT13_9MICO</name>
<evidence type="ECO:0000256" key="5">
    <source>
        <dbReference type="ARBA" id="ARBA00033748"/>
    </source>
</evidence>
<protein>
    <submittedName>
        <fullName evidence="8">LLM class flavin-dependent oxidoreductase</fullName>
    </submittedName>
</protein>
<dbReference type="InterPro" id="IPR011251">
    <property type="entry name" value="Luciferase-like_dom"/>
</dbReference>
<evidence type="ECO:0000256" key="3">
    <source>
        <dbReference type="ARBA" id="ARBA00023002"/>
    </source>
</evidence>